<feature type="compositionally biased region" description="Basic residues" evidence="1">
    <location>
        <begin position="232"/>
        <end position="242"/>
    </location>
</feature>
<feature type="region of interest" description="Disordered" evidence="1">
    <location>
        <begin position="231"/>
        <end position="255"/>
    </location>
</feature>
<gene>
    <name evidence="3" type="ORF">LZD57_19835</name>
</gene>
<feature type="domain" description="Colicin E5 ribonuclease" evidence="2">
    <location>
        <begin position="205"/>
        <end position="288"/>
    </location>
</feature>
<dbReference type="InterPro" id="IPR021964">
    <property type="entry name" value="Colicin_E5_C"/>
</dbReference>
<evidence type="ECO:0000313" key="3">
    <source>
        <dbReference type="EMBL" id="MCE7030242.1"/>
    </source>
</evidence>
<dbReference type="Gene3D" id="2.60.200.60">
    <property type="match status" value="1"/>
</dbReference>
<reference evidence="3" key="1">
    <citation type="submission" date="2022-01" db="EMBL/GenBank/DDBJ databases">
        <title>Jiella avicenniae sp. nov., a novel endophytic bacterium isolated from bark of Avicennia marina.</title>
        <authorList>
            <person name="Tuo L."/>
        </authorList>
    </citation>
    <scope>NUCLEOTIDE SEQUENCE</scope>
    <source>
        <strain evidence="3">CBK1P-4</strain>
    </source>
</reference>
<proteinExistence type="predicted"/>
<dbReference type="Pfam" id="PF12106">
    <property type="entry name" value="Colicin_E5"/>
    <property type="match status" value="1"/>
</dbReference>
<dbReference type="CDD" id="cd14741">
    <property type="entry name" value="PAAR_5"/>
    <property type="match status" value="1"/>
</dbReference>
<name>A0A9X1P394_9HYPH</name>
<dbReference type="Gene3D" id="3.30.2310.30">
    <property type="match status" value="1"/>
</dbReference>
<dbReference type="Pfam" id="PF05488">
    <property type="entry name" value="PAAR_motif"/>
    <property type="match status" value="1"/>
</dbReference>
<feature type="region of interest" description="Disordered" evidence="1">
    <location>
        <begin position="1"/>
        <end position="25"/>
    </location>
</feature>
<dbReference type="AlphaFoldDB" id="A0A9X1P394"/>
<dbReference type="EMBL" id="JAJUWU010000023">
    <property type="protein sequence ID" value="MCE7030242.1"/>
    <property type="molecule type" value="Genomic_DNA"/>
</dbReference>
<accession>A0A9X1P394</accession>
<organism evidence="3 4">
    <name type="scientific">Jiella avicenniae</name>
    <dbReference type="NCBI Taxonomy" id="2907202"/>
    <lineage>
        <taxon>Bacteria</taxon>
        <taxon>Pseudomonadati</taxon>
        <taxon>Pseudomonadota</taxon>
        <taxon>Alphaproteobacteria</taxon>
        <taxon>Hyphomicrobiales</taxon>
        <taxon>Aurantimonadaceae</taxon>
        <taxon>Jiella</taxon>
    </lineage>
</organism>
<sequence>MPTGPAARRLDPVAHKNPGRLMPGPGSADVLIGGLPAWRARIDRHECRHGTGVVMEGSPTVLINGYPACRQGDTVVEGRERNRITGGCASVIIGDQGAGIGALGQGSSSNRGRPDPFETLHDAIEQEVVKSIADDLLAGNTVTAYAKAFAAGVTLTLLPATEGEAAVTAILSVIGLATAGKIGAKAVRLLPGGSARRSGIKLLATRYGTKIERDMPRRRWTREEVEATINTPHRRAKGRDTRHRGDGTQNNDPATIYYNRDESYVIRNDVTGDIVQVSRRGDPNWKSPR</sequence>
<comment type="caution">
    <text evidence="3">The sequence shown here is derived from an EMBL/GenBank/DDBJ whole genome shotgun (WGS) entry which is preliminary data.</text>
</comment>
<keyword evidence="4" id="KW-1185">Reference proteome</keyword>
<dbReference type="InterPro" id="IPR008727">
    <property type="entry name" value="PAAR_motif"/>
</dbReference>
<evidence type="ECO:0000313" key="4">
    <source>
        <dbReference type="Proteomes" id="UP001139035"/>
    </source>
</evidence>
<dbReference type="InterPro" id="IPR038234">
    <property type="entry name" value="Colicin_E5_C_sf"/>
</dbReference>
<dbReference type="InterPro" id="IPR038233">
    <property type="entry name" value="Colicin_D/E5_nuclease"/>
</dbReference>
<dbReference type="Proteomes" id="UP001139035">
    <property type="component" value="Unassembled WGS sequence"/>
</dbReference>
<dbReference type="GO" id="GO:0004540">
    <property type="term" value="F:RNA nuclease activity"/>
    <property type="evidence" value="ECO:0007669"/>
    <property type="project" value="InterPro"/>
</dbReference>
<dbReference type="RefSeq" id="WP_233721322.1">
    <property type="nucleotide sequence ID" value="NZ_JAJUWU010000023.1"/>
</dbReference>
<protein>
    <submittedName>
        <fullName evidence="3">PAAR domain-containing protein</fullName>
    </submittedName>
</protein>
<evidence type="ECO:0000259" key="2">
    <source>
        <dbReference type="Pfam" id="PF12106"/>
    </source>
</evidence>
<evidence type="ECO:0000256" key="1">
    <source>
        <dbReference type="SAM" id="MobiDB-lite"/>
    </source>
</evidence>
<dbReference type="SUPFAM" id="SSF102824">
    <property type="entry name" value="Colicin D/E5 nuclease domain"/>
    <property type="match status" value="1"/>
</dbReference>